<organism evidence="1 2">
    <name type="scientific">Colletotrichum asianum</name>
    <dbReference type="NCBI Taxonomy" id="702518"/>
    <lineage>
        <taxon>Eukaryota</taxon>
        <taxon>Fungi</taxon>
        <taxon>Dikarya</taxon>
        <taxon>Ascomycota</taxon>
        <taxon>Pezizomycotina</taxon>
        <taxon>Sordariomycetes</taxon>
        <taxon>Hypocreomycetidae</taxon>
        <taxon>Glomerellales</taxon>
        <taxon>Glomerellaceae</taxon>
        <taxon>Colletotrichum</taxon>
        <taxon>Colletotrichum gloeosporioides species complex</taxon>
    </lineage>
</organism>
<accession>A0A8H3WR88</accession>
<protein>
    <submittedName>
        <fullName evidence="1">Uncharacterized protein</fullName>
    </submittedName>
</protein>
<evidence type="ECO:0000313" key="1">
    <source>
        <dbReference type="EMBL" id="KAF0329162.1"/>
    </source>
</evidence>
<reference evidence="1 2" key="1">
    <citation type="submission" date="2019-12" db="EMBL/GenBank/DDBJ databases">
        <title>A genome sequence resource for the geographically widespread anthracnose pathogen Colletotrichum asianum.</title>
        <authorList>
            <person name="Meng Y."/>
        </authorList>
    </citation>
    <scope>NUCLEOTIDE SEQUENCE [LARGE SCALE GENOMIC DNA]</scope>
    <source>
        <strain evidence="1 2">ICMP 18580</strain>
    </source>
</reference>
<evidence type="ECO:0000313" key="2">
    <source>
        <dbReference type="Proteomes" id="UP000434172"/>
    </source>
</evidence>
<feature type="non-terminal residue" evidence="1">
    <location>
        <position position="1"/>
    </location>
</feature>
<gene>
    <name evidence="1" type="ORF">GQ607_003471</name>
</gene>
<dbReference type="EMBL" id="WOWK01000013">
    <property type="protein sequence ID" value="KAF0329162.1"/>
    <property type="molecule type" value="Genomic_DNA"/>
</dbReference>
<dbReference type="AlphaFoldDB" id="A0A8H3WR88"/>
<comment type="caution">
    <text evidence="1">The sequence shown here is derived from an EMBL/GenBank/DDBJ whole genome shotgun (WGS) entry which is preliminary data.</text>
</comment>
<dbReference type="Proteomes" id="UP000434172">
    <property type="component" value="Unassembled WGS sequence"/>
</dbReference>
<proteinExistence type="predicted"/>
<sequence length="182" mass="19858">VDFSSDAIVEILWVLVGQRSSANKGDFSSASRTSGGLMRGTSDITADSGLGQVCQASQLYFIVNIVLLLSVTKSPGPRGQLSHRPIPRSACCTKVRGGYTRRVTRLSFEFRHLILWLTRRLLVRVCQVVQCLLSKMLGLQVVTCGQGLVSSSLMGRAMVHFDIRPIREGLPRRAESGGSLQP</sequence>
<name>A0A8H3WR88_9PEZI</name>
<keyword evidence="2" id="KW-1185">Reference proteome</keyword>